<dbReference type="EMBL" id="OZ035836">
    <property type="protein sequence ID" value="CAL1579432.1"/>
    <property type="molecule type" value="Genomic_DNA"/>
</dbReference>
<evidence type="ECO:0000256" key="1">
    <source>
        <dbReference type="SAM" id="MobiDB-lite"/>
    </source>
</evidence>
<feature type="compositionally biased region" description="Acidic residues" evidence="1">
    <location>
        <begin position="30"/>
        <end position="41"/>
    </location>
</feature>
<evidence type="ECO:0000313" key="2">
    <source>
        <dbReference type="EMBL" id="CAL1579432.1"/>
    </source>
</evidence>
<reference evidence="2 3" key="1">
    <citation type="submission" date="2024-04" db="EMBL/GenBank/DDBJ databases">
        <authorList>
            <person name="Waldvogel A.-M."/>
            <person name="Schoenle A."/>
        </authorList>
    </citation>
    <scope>NUCLEOTIDE SEQUENCE [LARGE SCALE GENOMIC DNA]</scope>
</reference>
<gene>
    <name evidence="2" type="ORF">KC01_LOCUS10487</name>
</gene>
<dbReference type="Proteomes" id="UP001497482">
    <property type="component" value="Chromosome 14"/>
</dbReference>
<sequence>MDRASHHSRHRTAAGEEVHPGRYQSQQDLMDGETEGEPEDDVIYSKPSLIGKLKVLASKGNGDRYENVQLNSSPSKALVWS</sequence>
<feature type="region of interest" description="Disordered" evidence="1">
    <location>
        <begin position="1"/>
        <end position="41"/>
    </location>
</feature>
<proteinExistence type="predicted"/>
<evidence type="ECO:0000313" key="3">
    <source>
        <dbReference type="Proteomes" id="UP001497482"/>
    </source>
</evidence>
<feature type="compositionally biased region" description="Basic residues" evidence="1">
    <location>
        <begin position="1"/>
        <end position="12"/>
    </location>
</feature>
<protein>
    <submittedName>
        <fullName evidence="2">Uncharacterized protein</fullName>
    </submittedName>
</protein>
<dbReference type="AlphaFoldDB" id="A0AAV2JV31"/>
<keyword evidence="3" id="KW-1185">Reference proteome</keyword>
<name>A0AAV2JV31_KNICA</name>
<accession>A0AAV2JV31</accession>
<organism evidence="2 3">
    <name type="scientific">Knipowitschia caucasica</name>
    <name type="common">Caucasian dwarf goby</name>
    <name type="synonym">Pomatoschistus caucasicus</name>
    <dbReference type="NCBI Taxonomy" id="637954"/>
    <lineage>
        <taxon>Eukaryota</taxon>
        <taxon>Metazoa</taxon>
        <taxon>Chordata</taxon>
        <taxon>Craniata</taxon>
        <taxon>Vertebrata</taxon>
        <taxon>Euteleostomi</taxon>
        <taxon>Actinopterygii</taxon>
        <taxon>Neopterygii</taxon>
        <taxon>Teleostei</taxon>
        <taxon>Neoteleostei</taxon>
        <taxon>Acanthomorphata</taxon>
        <taxon>Gobiaria</taxon>
        <taxon>Gobiiformes</taxon>
        <taxon>Gobioidei</taxon>
        <taxon>Gobiidae</taxon>
        <taxon>Gobiinae</taxon>
        <taxon>Knipowitschia</taxon>
    </lineage>
</organism>
<feature type="region of interest" description="Disordered" evidence="1">
    <location>
        <begin position="60"/>
        <end position="81"/>
    </location>
</feature>